<dbReference type="GO" id="GO:0003887">
    <property type="term" value="F:DNA-directed DNA polymerase activity"/>
    <property type="evidence" value="ECO:0007669"/>
    <property type="project" value="InterPro"/>
</dbReference>
<proteinExistence type="predicted"/>
<sequence length="359" mass="41088">MYAILDIETTGGKYNEEGITEIAIYKFDGQKVVDQFITLVNPEKEIQPFVVKLTGINSSMLKNAPKFHEIAKRIIEITEDCTLVAHNANFDYRILKTEYDRLGYDYKRNTLCTVELSRKLIPDQSSYSLGKLCKSIGIPMSDRHRANGDALATVQLFKLILDKDSDKTIIESSTKLFDSKRTAEKLTKLLEPLPTEMGVYYLHKESGDIIFIGKGNNVKNEVNIQFLKTSKRSKKIQEKTLSISHEPTGNELITNLKYYLELEVNKPKYNLNSYKKLTTDHFNHPNMILVDKGRVLGEHSVILIEEDTVIGYAFTNLAFQENQIELLKTIITPIENKALAKTIVKNYLRSKKVLKIIRF</sequence>
<dbReference type="InterPro" id="IPR006054">
    <property type="entry name" value="DnaQ"/>
</dbReference>
<comment type="caution">
    <text evidence="4">The sequence shown here is derived from an EMBL/GenBank/DDBJ whole genome shotgun (WGS) entry which is preliminary data.</text>
</comment>
<dbReference type="InterPro" id="IPR013520">
    <property type="entry name" value="Ribonucl_H"/>
</dbReference>
<name>A0A917MDL2_9FLAO</name>
<gene>
    <name evidence="4" type="ORF">GCM10011416_16940</name>
</gene>
<dbReference type="NCBIfam" id="TIGR00573">
    <property type="entry name" value="dnaq"/>
    <property type="match status" value="1"/>
</dbReference>
<dbReference type="SUPFAM" id="SSF53098">
    <property type="entry name" value="Ribonuclease H-like"/>
    <property type="match status" value="1"/>
</dbReference>
<dbReference type="GO" id="GO:0003677">
    <property type="term" value="F:DNA binding"/>
    <property type="evidence" value="ECO:0007669"/>
    <property type="project" value="InterPro"/>
</dbReference>
<dbReference type="CDD" id="cd06127">
    <property type="entry name" value="DEDDh"/>
    <property type="match status" value="1"/>
</dbReference>
<organism evidence="4 5">
    <name type="scientific">Polaribacter pacificus</name>
    <dbReference type="NCBI Taxonomy" id="1775173"/>
    <lineage>
        <taxon>Bacteria</taxon>
        <taxon>Pseudomonadati</taxon>
        <taxon>Bacteroidota</taxon>
        <taxon>Flavobacteriia</taxon>
        <taxon>Flavobacteriales</taxon>
        <taxon>Flavobacteriaceae</taxon>
    </lineage>
</organism>
<dbReference type="Gene3D" id="3.40.1440.10">
    <property type="entry name" value="GIY-YIG endonuclease"/>
    <property type="match status" value="1"/>
</dbReference>
<dbReference type="RefSeq" id="WP_188598891.1">
    <property type="nucleotide sequence ID" value="NZ_BMJW01000002.1"/>
</dbReference>
<dbReference type="EMBL" id="BMJW01000002">
    <property type="protein sequence ID" value="GGG99247.1"/>
    <property type="molecule type" value="Genomic_DNA"/>
</dbReference>
<dbReference type="Gene3D" id="3.30.420.10">
    <property type="entry name" value="Ribonuclease H-like superfamily/Ribonuclease H"/>
    <property type="match status" value="1"/>
</dbReference>
<dbReference type="InterPro" id="IPR035901">
    <property type="entry name" value="GIY-YIG_endonuc_sf"/>
</dbReference>
<feature type="domain" description="Exonuclease" evidence="3">
    <location>
        <begin position="1"/>
        <end position="166"/>
    </location>
</feature>
<dbReference type="GO" id="GO:0008408">
    <property type="term" value="F:3'-5' exonuclease activity"/>
    <property type="evidence" value="ECO:0007669"/>
    <property type="project" value="TreeGrafter"/>
</dbReference>
<comment type="subunit">
    <text evidence="2">DNA polymerase III contains a core (composed of alpha, epsilon and theta chains) that associates with a tau subunit. This core dimerizes to form the POLIII' complex. PolIII' associates with the gamma complex (composed of gamma, delta, delta', psi and chi chains) and with the beta chain to form the complete DNA polymerase III complex.</text>
</comment>
<protein>
    <recommendedName>
        <fullName evidence="3">Exonuclease domain-containing protein</fullName>
    </recommendedName>
</protein>
<dbReference type="SMART" id="SM00479">
    <property type="entry name" value="EXOIII"/>
    <property type="match status" value="1"/>
</dbReference>
<dbReference type="Proteomes" id="UP000633278">
    <property type="component" value="Unassembled WGS sequence"/>
</dbReference>
<dbReference type="FunFam" id="3.30.420.10:FF:000045">
    <property type="entry name" value="3'-5' exonuclease DinG"/>
    <property type="match status" value="1"/>
</dbReference>
<evidence type="ECO:0000259" key="3">
    <source>
        <dbReference type="SMART" id="SM00479"/>
    </source>
</evidence>
<evidence type="ECO:0000256" key="2">
    <source>
        <dbReference type="ARBA" id="ARBA00026073"/>
    </source>
</evidence>
<dbReference type="PANTHER" id="PTHR30231">
    <property type="entry name" value="DNA POLYMERASE III SUBUNIT EPSILON"/>
    <property type="match status" value="1"/>
</dbReference>
<accession>A0A917MDL2</accession>
<evidence type="ECO:0000313" key="5">
    <source>
        <dbReference type="Proteomes" id="UP000633278"/>
    </source>
</evidence>
<dbReference type="GO" id="GO:0005829">
    <property type="term" value="C:cytosol"/>
    <property type="evidence" value="ECO:0007669"/>
    <property type="project" value="TreeGrafter"/>
</dbReference>
<evidence type="ECO:0000313" key="4">
    <source>
        <dbReference type="EMBL" id="GGG99247.1"/>
    </source>
</evidence>
<dbReference type="GO" id="GO:0045004">
    <property type="term" value="P:DNA replication proofreading"/>
    <property type="evidence" value="ECO:0007669"/>
    <property type="project" value="TreeGrafter"/>
</dbReference>
<dbReference type="PANTHER" id="PTHR30231:SF41">
    <property type="entry name" value="DNA POLYMERASE III SUBUNIT EPSILON"/>
    <property type="match status" value="1"/>
</dbReference>
<reference evidence="4" key="2">
    <citation type="submission" date="2020-09" db="EMBL/GenBank/DDBJ databases">
        <authorList>
            <person name="Sun Q."/>
            <person name="Zhou Y."/>
        </authorList>
    </citation>
    <scope>NUCLEOTIDE SEQUENCE</scope>
    <source>
        <strain evidence="4">CGMCC 1.15763</strain>
    </source>
</reference>
<evidence type="ECO:0000256" key="1">
    <source>
        <dbReference type="ARBA" id="ARBA00025483"/>
    </source>
</evidence>
<comment type="function">
    <text evidence="1">DNA polymerase III is a complex, multichain enzyme responsible for most of the replicative synthesis in bacteria. The epsilon subunit contain the editing function and is a proofreading 3'-5' exonuclease.</text>
</comment>
<dbReference type="AlphaFoldDB" id="A0A917MDL2"/>
<keyword evidence="5" id="KW-1185">Reference proteome</keyword>
<dbReference type="InterPro" id="IPR012337">
    <property type="entry name" value="RNaseH-like_sf"/>
</dbReference>
<dbReference type="Pfam" id="PF00929">
    <property type="entry name" value="RNase_T"/>
    <property type="match status" value="1"/>
</dbReference>
<dbReference type="InterPro" id="IPR036397">
    <property type="entry name" value="RNaseH_sf"/>
</dbReference>
<reference evidence="4" key="1">
    <citation type="journal article" date="2014" name="Int. J. Syst. Evol. Microbiol.">
        <title>Complete genome sequence of Corynebacterium casei LMG S-19264T (=DSM 44701T), isolated from a smear-ripened cheese.</title>
        <authorList>
            <consortium name="US DOE Joint Genome Institute (JGI-PGF)"/>
            <person name="Walter F."/>
            <person name="Albersmeier A."/>
            <person name="Kalinowski J."/>
            <person name="Ruckert C."/>
        </authorList>
    </citation>
    <scope>NUCLEOTIDE SEQUENCE</scope>
    <source>
        <strain evidence="4">CGMCC 1.15763</strain>
    </source>
</reference>